<reference evidence="4" key="2">
    <citation type="submission" date="2025-09" db="UniProtKB">
        <authorList>
            <consortium name="Ensembl"/>
        </authorList>
    </citation>
    <scope>IDENTIFICATION</scope>
</reference>
<evidence type="ECO:0000313" key="4">
    <source>
        <dbReference type="Ensembl" id="ENSGMOP00000007560.2"/>
    </source>
</evidence>
<evidence type="ECO:0000256" key="1">
    <source>
        <dbReference type="ARBA" id="ARBA00014759"/>
    </source>
</evidence>
<dbReference type="GO" id="GO:0005737">
    <property type="term" value="C:cytoplasm"/>
    <property type="evidence" value="ECO:0007669"/>
    <property type="project" value="TreeGrafter"/>
</dbReference>
<sequence length="171" mass="19498">MLIYKDIVSGDEMFTDIYKIKETEDGFFIEVEGAMVTRSGGDISESLIGGNKSAEEQVEDFDKVTESGVDIVLNSKLQETILNKKSFKVYIKDYVKELTAKLQETKPERVEPFMKQIGDRVRDIMANIKNYQFFTGDSMNPLGMLGMLDFREDGVTPFMIFFKDGLEVEKV</sequence>
<feature type="domain" description="TCTP" evidence="3">
    <location>
        <begin position="1"/>
        <end position="171"/>
    </location>
</feature>
<organism evidence="4 5">
    <name type="scientific">Gadus morhua</name>
    <name type="common">Atlantic cod</name>
    <dbReference type="NCBI Taxonomy" id="8049"/>
    <lineage>
        <taxon>Eukaryota</taxon>
        <taxon>Metazoa</taxon>
        <taxon>Chordata</taxon>
        <taxon>Craniata</taxon>
        <taxon>Vertebrata</taxon>
        <taxon>Euteleostomi</taxon>
        <taxon>Actinopterygii</taxon>
        <taxon>Neopterygii</taxon>
        <taxon>Teleostei</taxon>
        <taxon>Neoteleostei</taxon>
        <taxon>Acanthomorphata</taxon>
        <taxon>Zeiogadaria</taxon>
        <taxon>Gadariae</taxon>
        <taxon>Gadiformes</taxon>
        <taxon>Gadoidei</taxon>
        <taxon>Gadidae</taxon>
        <taxon>Gadus</taxon>
    </lineage>
</organism>
<dbReference type="Ensembl" id="ENSGMOT00000007777.2">
    <property type="protein sequence ID" value="ENSGMOP00000007560.2"/>
    <property type="gene ID" value="ENSGMOG00000007105.2"/>
</dbReference>
<dbReference type="AlphaFoldDB" id="A0A8C4Z6X9"/>
<dbReference type="Proteomes" id="UP000694546">
    <property type="component" value="Chromosome 20"/>
</dbReference>
<keyword evidence="5" id="KW-1185">Reference proteome</keyword>
<evidence type="ECO:0000313" key="5">
    <source>
        <dbReference type="Proteomes" id="UP000694546"/>
    </source>
</evidence>
<dbReference type="GeneTree" id="ENSGT00390000006051"/>
<dbReference type="RefSeq" id="XP_030200115.1">
    <property type="nucleotide sequence ID" value="XM_030344255.1"/>
</dbReference>
<dbReference type="FunFam" id="2.170.150.10:FF:000002">
    <property type="entry name" value="Translationally-controlled tumor protein homolog"/>
    <property type="match status" value="1"/>
</dbReference>
<protein>
    <recommendedName>
        <fullName evidence="1">Translationally-controlled tumor protein homolog</fullName>
    </recommendedName>
</protein>
<name>A0A8C4Z6X9_GADMO</name>
<dbReference type="OMA" id="CAMITEG"/>
<dbReference type="InterPro" id="IPR011323">
    <property type="entry name" value="Mss4/transl-control_tumour"/>
</dbReference>
<dbReference type="PANTHER" id="PTHR11991">
    <property type="entry name" value="TRANSLATIONALLY CONTROLLED TUMOR PROTEIN-RELATED"/>
    <property type="match status" value="1"/>
</dbReference>
<dbReference type="InterPro" id="IPR034737">
    <property type="entry name" value="TCTP"/>
</dbReference>
<dbReference type="InterPro" id="IPR011057">
    <property type="entry name" value="Mss4-like_sf"/>
</dbReference>
<dbReference type="PRINTS" id="PR01653">
    <property type="entry name" value="TCTPROTEIN"/>
</dbReference>
<proteinExistence type="inferred from homology"/>
<evidence type="ECO:0000259" key="3">
    <source>
        <dbReference type="PROSITE" id="PS51797"/>
    </source>
</evidence>
<dbReference type="OrthoDB" id="10248936at2759"/>
<dbReference type="GeneID" id="115533655"/>
<dbReference type="InterPro" id="IPR018105">
    <property type="entry name" value="Translational_control_tumour_p"/>
</dbReference>
<evidence type="ECO:0000256" key="2">
    <source>
        <dbReference type="PROSITE-ProRule" id="PRU01133"/>
    </source>
</evidence>
<comment type="similarity">
    <text evidence="2">Belongs to the TCTP family.</text>
</comment>
<reference evidence="4" key="1">
    <citation type="submission" date="2025-08" db="UniProtKB">
        <authorList>
            <consortium name="Ensembl"/>
        </authorList>
    </citation>
    <scope>IDENTIFICATION</scope>
</reference>
<dbReference type="PANTHER" id="PTHR11991:SF0">
    <property type="entry name" value="TRANSLATIONALLY-CONTROLLED TUMOR PROTEIN"/>
    <property type="match status" value="1"/>
</dbReference>
<dbReference type="GO" id="GO:0005509">
    <property type="term" value="F:calcium ion binding"/>
    <property type="evidence" value="ECO:0007669"/>
    <property type="project" value="TreeGrafter"/>
</dbReference>
<dbReference type="Pfam" id="PF00838">
    <property type="entry name" value="TCTP"/>
    <property type="match status" value="1"/>
</dbReference>
<accession>A0A8C4Z6X9</accession>
<dbReference type="CTD" id="7178"/>
<gene>
    <name evidence="4" type="primary">tpt1</name>
</gene>
<dbReference type="InterPro" id="IPR018103">
    <property type="entry name" value="Translation_control_tumour_CS"/>
</dbReference>
<dbReference type="PROSITE" id="PS51797">
    <property type="entry name" value="TCTP_3"/>
    <property type="match status" value="1"/>
</dbReference>
<dbReference type="PROSITE" id="PS01002">
    <property type="entry name" value="TCTP_1"/>
    <property type="match status" value="1"/>
</dbReference>
<dbReference type="Gene3D" id="2.170.150.10">
    <property type="entry name" value="Metal Binding Protein, Guanine Nucleotide Exchange Factor, Chain A"/>
    <property type="match status" value="1"/>
</dbReference>
<dbReference type="KEGG" id="gmh:115533655"/>
<dbReference type="SUPFAM" id="SSF51316">
    <property type="entry name" value="Mss4-like"/>
    <property type="match status" value="1"/>
</dbReference>